<sequence>MTSALCARFTCRNLIKPSNICMICATDAPTDSFEWHKKIVAGFDIVRD</sequence>
<dbReference type="InterPro" id="IPR032466">
    <property type="entry name" value="Metal_Hydrolase"/>
</dbReference>
<dbReference type="EMBL" id="JABBCP010000007">
    <property type="protein sequence ID" value="NMF56284.1"/>
    <property type="molecule type" value="Genomic_DNA"/>
</dbReference>
<evidence type="ECO:0000313" key="1">
    <source>
        <dbReference type="EMBL" id="NMF56284.1"/>
    </source>
</evidence>
<dbReference type="GO" id="GO:0006064">
    <property type="term" value="P:glucuronate catabolic process"/>
    <property type="evidence" value="ECO:0007669"/>
    <property type="project" value="InterPro"/>
</dbReference>
<keyword evidence="2" id="KW-1185">Reference proteome</keyword>
<keyword evidence="1" id="KW-0413">Isomerase</keyword>
<organism evidence="1 2">
    <name type="scientific">Collinsella acetigenes</name>
    <dbReference type="NCBI Taxonomy" id="2713419"/>
    <lineage>
        <taxon>Bacteria</taxon>
        <taxon>Bacillati</taxon>
        <taxon>Actinomycetota</taxon>
        <taxon>Coriobacteriia</taxon>
        <taxon>Coriobacteriales</taxon>
        <taxon>Coriobacteriaceae</taxon>
        <taxon>Collinsella</taxon>
    </lineage>
</organism>
<dbReference type="Proteomes" id="UP000546970">
    <property type="component" value="Unassembled WGS sequence"/>
</dbReference>
<reference evidence="1 2" key="1">
    <citation type="submission" date="2020-04" db="EMBL/GenBank/DDBJ databases">
        <title>Collinsella sp. KGMB02528 nov., an anaerobic actinobacterium isolated from human feces.</title>
        <authorList>
            <person name="Han K.-I."/>
            <person name="Eom M.K."/>
            <person name="Kim J.-S."/>
            <person name="Lee K.C."/>
            <person name="Suh M.K."/>
            <person name="Park S.-H."/>
            <person name="Lee J.H."/>
            <person name="Kang S.W."/>
            <person name="Park J.-E."/>
            <person name="Oh B.S."/>
            <person name="Yu S.Y."/>
            <person name="Choi S.-H."/>
            <person name="Lee D.H."/>
            <person name="Yoon H."/>
            <person name="Kim B.-Y."/>
            <person name="Lee J.H."/>
            <person name="Lee J.-S."/>
        </authorList>
    </citation>
    <scope>NUCLEOTIDE SEQUENCE [LARGE SCALE GENOMIC DNA]</scope>
    <source>
        <strain evidence="1 2">KGMB02528</strain>
    </source>
</reference>
<gene>
    <name evidence="1" type="ORF">HF320_08105</name>
</gene>
<protein>
    <submittedName>
        <fullName evidence="1">Glucuronate isomerase</fullName>
    </submittedName>
</protein>
<dbReference type="InterPro" id="IPR003766">
    <property type="entry name" value="Uronate_isomerase"/>
</dbReference>
<dbReference type="SUPFAM" id="SSF51556">
    <property type="entry name" value="Metallo-dependent hydrolases"/>
    <property type="match status" value="1"/>
</dbReference>
<dbReference type="AlphaFoldDB" id="A0A7X9YIW7"/>
<dbReference type="GO" id="GO:0008880">
    <property type="term" value="F:glucuronate isomerase activity"/>
    <property type="evidence" value="ECO:0007669"/>
    <property type="project" value="InterPro"/>
</dbReference>
<dbReference type="RefSeq" id="WP_169277961.1">
    <property type="nucleotide sequence ID" value="NZ_JABBCP010000007.1"/>
</dbReference>
<name>A0A7X9YIW7_9ACTN</name>
<comment type="caution">
    <text evidence="1">The sequence shown here is derived from an EMBL/GenBank/DDBJ whole genome shotgun (WGS) entry which is preliminary data.</text>
</comment>
<dbReference type="Pfam" id="PF02614">
    <property type="entry name" value="UxaC"/>
    <property type="match status" value="1"/>
</dbReference>
<evidence type="ECO:0000313" key="2">
    <source>
        <dbReference type="Proteomes" id="UP000546970"/>
    </source>
</evidence>
<proteinExistence type="predicted"/>
<dbReference type="Gene3D" id="3.20.20.140">
    <property type="entry name" value="Metal-dependent hydrolases"/>
    <property type="match status" value="1"/>
</dbReference>
<dbReference type="UniPathway" id="UPA00246"/>
<accession>A0A7X9YIW7</accession>